<comment type="caution">
    <text evidence="3">The sequence shown here is derived from an EMBL/GenBank/DDBJ whole genome shotgun (WGS) entry which is preliminary data.</text>
</comment>
<evidence type="ECO:0000259" key="2">
    <source>
        <dbReference type="SMART" id="SM00856"/>
    </source>
</evidence>
<keyword evidence="1" id="KW-0732">Signal</keyword>
<dbReference type="InterPro" id="IPR006501">
    <property type="entry name" value="Pectinesterase_inhib_dom"/>
</dbReference>
<dbReference type="GO" id="GO:0004857">
    <property type="term" value="F:enzyme inhibitor activity"/>
    <property type="evidence" value="ECO:0007669"/>
    <property type="project" value="InterPro"/>
</dbReference>
<dbReference type="InterPro" id="IPR051955">
    <property type="entry name" value="PME_Inhibitor"/>
</dbReference>
<dbReference type="CDD" id="cd15798">
    <property type="entry name" value="PMEI-like_3"/>
    <property type="match status" value="1"/>
</dbReference>
<dbReference type="AlphaFoldDB" id="A0A8J5HTD2"/>
<feature type="signal peptide" evidence="1">
    <location>
        <begin position="1"/>
        <end position="25"/>
    </location>
</feature>
<dbReference type="SMART" id="SM00856">
    <property type="entry name" value="PMEI"/>
    <property type="match status" value="1"/>
</dbReference>
<evidence type="ECO:0000313" key="4">
    <source>
        <dbReference type="Proteomes" id="UP000734854"/>
    </source>
</evidence>
<organism evidence="3 4">
    <name type="scientific">Zingiber officinale</name>
    <name type="common">Ginger</name>
    <name type="synonym">Amomum zingiber</name>
    <dbReference type="NCBI Taxonomy" id="94328"/>
    <lineage>
        <taxon>Eukaryota</taxon>
        <taxon>Viridiplantae</taxon>
        <taxon>Streptophyta</taxon>
        <taxon>Embryophyta</taxon>
        <taxon>Tracheophyta</taxon>
        <taxon>Spermatophyta</taxon>
        <taxon>Magnoliopsida</taxon>
        <taxon>Liliopsida</taxon>
        <taxon>Zingiberales</taxon>
        <taxon>Zingiberaceae</taxon>
        <taxon>Zingiber</taxon>
    </lineage>
</organism>
<dbReference type="PANTHER" id="PTHR31080:SF64">
    <property type="entry name" value="PLANT INVERTASE_PECTIN METHYLESTERASE INHIBITOR SUPERFAMILY PROTEIN"/>
    <property type="match status" value="1"/>
</dbReference>
<dbReference type="PANTHER" id="PTHR31080">
    <property type="entry name" value="PECTINESTERASE INHIBITOR-LIKE"/>
    <property type="match status" value="1"/>
</dbReference>
<sequence>MASQGAFLFPTFLFFFLAGCRTAAAGVGNSTEFIREACGGTLYPQLCFSSLVGYAAVVQRSDVRLSQVASNVTLARVRSVSANVSATLAGGGAAAGPRLRAALRDCSEMLSDAAERAGQAAEALRAVESATGPALAWQVSNAMTWMSAALTDEDTCADWLAAPTAAGGGDSKAGEVYRRVREVEKHTSIALALIHKLGF</sequence>
<dbReference type="OrthoDB" id="691801at2759"/>
<dbReference type="EMBL" id="JACMSC010000004">
    <property type="protein sequence ID" value="KAG6524659.1"/>
    <property type="molecule type" value="Genomic_DNA"/>
</dbReference>
<evidence type="ECO:0000313" key="3">
    <source>
        <dbReference type="EMBL" id="KAG6524659.1"/>
    </source>
</evidence>
<gene>
    <name evidence="3" type="ORF">ZIOFF_014594</name>
</gene>
<accession>A0A8J5HTD2</accession>
<dbReference type="Proteomes" id="UP000734854">
    <property type="component" value="Unassembled WGS sequence"/>
</dbReference>
<keyword evidence="4" id="KW-1185">Reference proteome</keyword>
<feature type="domain" description="Pectinesterase inhibitor" evidence="2">
    <location>
        <begin position="29"/>
        <end position="193"/>
    </location>
</feature>
<dbReference type="Pfam" id="PF04043">
    <property type="entry name" value="PMEI"/>
    <property type="match status" value="1"/>
</dbReference>
<feature type="chain" id="PRO_5035310690" description="Pectinesterase inhibitor domain-containing protein" evidence="1">
    <location>
        <begin position="26"/>
        <end position="199"/>
    </location>
</feature>
<protein>
    <recommendedName>
        <fullName evidence="2">Pectinesterase inhibitor domain-containing protein</fullName>
    </recommendedName>
</protein>
<reference evidence="3 4" key="1">
    <citation type="submission" date="2020-08" db="EMBL/GenBank/DDBJ databases">
        <title>Plant Genome Project.</title>
        <authorList>
            <person name="Zhang R.-G."/>
        </authorList>
    </citation>
    <scope>NUCLEOTIDE SEQUENCE [LARGE SCALE GENOMIC DNA]</scope>
    <source>
        <tissue evidence="3">Rhizome</tissue>
    </source>
</reference>
<proteinExistence type="predicted"/>
<evidence type="ECO:0000256" key="1">
    <source>
        <dbReference type="SAM" id="SignalP"/>
    </source>
</evidence>
<name>A0A8J5HTD2_ZINOF</name>
<dbReference type="NCBIfam" id="TIGR01614">
    <property type="entry name" value="PME_inhib"/>
    <property type="match status" value="1"/>
</dbReference>